<dbReference type="GO" id="GO:0005524">
    <property type="term" value="F:ATP binding"/>
    <property type="evidence" value="ECO:0007669"/>
    <property type="project" value="UniProtKB-KW"/>
</dbReference>
<organism evidence="10 11">
    <name type="scientific">Quillaja saponaria</name>
    <name type="common">Soap bark tree</name>
    <dbReference type="NCBI Taxonomy" id="32244"/>
    <lineage>
        <taxon>Eukaryota</taxon>
        <taxon>Viridiplantae</taxon>
        <taxon>Streptophyta</taxon>
        <taxon>Embryophyta</taxon>
        <taxon>Tracheophyta</taxon>
        <taxon>Spermatophyta</taxon>
        <taxon>Magnoliopsida</taxon>
        <taxon>eudicotyledons</taxon>
        <taxon>Gunneridae</taxon>
        <taxon>Pentapetalae</taxon>
        <taxon>rosids</taxon>
        <taxon>fabids</taxon>
        <taxon>Fabales</taxon>
        <taxon>Quillajaceae</taxon>
        <taxon>Quillaja</taxon>
    </lineage>
</organism>
<dbReference type="InterPro" id="IPR057135">
    <property type="entry name" value="At4g27190-like_LRR"/>
</dbReference>
<feature type="domain" description="Disease resistance protein At4g27190-like leucine-rich repeats" evidence="8">
    <location>
        <begin position="916"/>
        <end position="1017"/>
    </location>
</feature>
<dbReference type="InterPro" id="IPR050905">
    <property type="entry name" value="Plant_NBS-LRR"/>
</dbReference>
<dbReference type="InterPro" id="IPR027417">
    <property type="entry name" value="P-loop_NTPase"/>
</dbReference>
<feature type="domain" description="Disease resistance protein At4g27190-like leucine-rich repeats" evidence="8">
    <location>
        <begin position="1187"/>
        <end position="1328"/>
    </location>
</feature>
<comment type="similarity">
    <text evidence="1">Belongs to the disease resistance NB-LRR family.</text>
</comment>
<reference evidence="10" key="1">
    <citation type="journal article" date="2023" name="Science">
        <title>Elucidation of the pathway for biosynthesis of saponin adjuvants from the soapbark tree.</title>
        <authorList>
            <person name="Reed J."/>
            <person name="Orme A."/>
            <person name="El-Demerdash A."/>
            <person name="Owen C."/>
            <person name="Martin L.B.B."/>
            <person name="Misra R.C."/>
            <person name="Kikuchi S."/>
            <person name="Rejzek M."/>
            <person name="Martin A.C."/>
            <person name="Harkess A."/>
            <person name="Leebens-Mack J."/>
            <person name="Louveau T."/>
            <person name="Stephenson M.J."/>
            <person name="Osbourn A."/>
        </authorList>
    </citation>
    <scope>NUCLEOTIDE SEQUENCE</scope>
    <source>
        <strain evidence="10">S10</strain>
    </source>
</reference>
<dbReference type="Gene3D" id="3.80.10.10">
    <property type="entry name" value="Ribonuclease Inhibitor"/>
    <property type="match status" value="4"/>
</dbReference>
<evidence type="ECO:0000313" key="11">
    <source>
        <dbReference type="Proteomes" id="UP001163823"/>
    </source>
</evidence>
<gene>
    <name evidence="10" type="ORF">O6P43_011237</name>
</gene>
<dbReference type="PANTHER" id="PTHR33463">
    <property type="entry name" value="NB-ARC DOMAIN-CONTAINING PROTEIN-RELATED"/>
    <property type="match status" value="1"/>
</dbReference>
<evidence type="ECO:0000256" key="5">
    <source>
        <dbReference type="ARBA" id="ARBA00022840"/>
    </source>
</evidence>
<evidence type="ECO:0000256" key="3">
    <source>
        <dbReference type="ARBA" id="ARBA00022741"/>
    </source>
</evidence>
<dbReference type="Pfam" id="PF23247">
    <property type="entry name" value="LRR_RPS2"/>
    <property type="match status" value="5"/>
</dbReference>
<feature type="domain" description="NB-ARC" evidence="7">
    <location>
        <begin position="112"/>
        <end position="277"/>
    </location>
</feature>
<evidence type="ECO:0000313" key="10">
    <source>
        <dbReference type="EMBL" id="KAJ7973516.1"/>
    </source>
</evidence>
<dbReference type="Gene3D" id="1.10.8.430">
    <property type="entry name" value="Helical domain of apoptotic protease-activating factors"/>
    <property type="match status" value="1"/>
</dbReference>
<keyword evidence="11" id="KW-1185">Reference proteome</keyword>
<comment type="caution">
    <text evidence="10">The sequence shown here is derived from an EMBL/GenBank/DDBJ whole genome shotgun (WGS) entry which is preliminary data.</text>
</comment>
<evidence type="ECO:0000256" key="6">
    <source>
        <dbReference type="SAM" id="MobiDB-lite"/>
    </source>
</evidence>
<sequence>MESVRNQMDAAARNLEEVTPNVRRWITDVDEVLEKAQRIIHEIELEGKVSCSNVGSFLRFRYRRNQKASKLTTVAVKFREEANWPEFHLISYRPAPASIETATSEKVFESRRQTMNQIIEALSDDLIMMVGVYGMAGVGKTKLVKHVANRVQQSRLFDVTVTATVSPTPNLKEIQGEIADMLGLKFAEETEKGRAARLGERLMSERRVLIILDDIWGRIDLESVGIPTGDKHKGCKILVISRTREVLNDMNSQIYFLVEPLSSEEAFHLFKEMIGNNEPAEGSELAIQIADKCGGLPSALIQVGSRLRNSSLFEWRDVWRLLTRLTADHDDPLQGVLSSFKLSYDYLESEELKYTFILIGVLGDQTCDQDLLKCYLGLSLFKGTNTVEEARIRLYMLINSLKKSCLLLDIDQADENFATMHILVRRLAVSLASRVHHMFVIGKDDQLKELPDPDLIKNSTAISLLGSHIHELPENLECPKLRLLHVYDENRYVRVADRFFQRIQGLEVLDLVKMQLSQLPPSLHLLTNIQTLRLDQCMLGDISMIGVLTSLKVLSLASTNVDHLPREIAQLTRLCLLDLSNCSKLDVIPPNVISNLTKLEELYMRNSFVRWEVEGADERTNASIDELSQLYNLTALEIHIPDAEVLPNKLLLGKLVRYSISIGHGSHWSPKYEISRSLKLKLNTGSRHLEQGLQLPLKRAEELWLGELKGVKNILYDIDKEGFPMLKHLHVEDNSEIECIVNTTMHWASSIAFPLLESIVLNDVRSLGELCSSQLSMTSFSNLRVVKVRQCDNLKFVLSSSMARGLLQLKELEVSQCSSMAAILAAPDVIQFPQLQTLTLQALPKFTGFSSDFSPNSSMEVIEHSNMEVIVAAADVVQFPQLHTLTMQALPKLMGFSSVFRGESLMGQVGSKEIIQMNFRLFKFLTVCDCNSLSFLFSYDIAEGLEQVQKIEISDCVELAVVIKEEAEERDKIVFPLLSSLKLSNLPKLSCISPRLSFLVCQSLRELTIEACPKLENFEFVNSENQKPKTTKRRLQETFSMRKLETPLCSILKESVASSLVLLQELSIISCRLVEEIVVGESREAALTNKIEFPKVTTLSFQNLPNLVSFCSAGCSAGWPALKNVRVEVCPKIRRFGLGLVDRHNLKSVDVKDCLWQEELNIESIIAYLFQLSDPFSTCQEFSIESSEELRKILAMDLRPSYFSQLKSFNAKSCNDELIVFMSHLLSRSNWLEQLKIEQCNLLKHVYNLTEFVANDEGSGKFLSRLKRMTFWDLPELTCVWNKDPTGILGLSNLENIDIQRCGFLKNLFTTSVAENLHKLHALKIHSCLLIEEVVAVESEGEDMQKRKIVLPQLEQLELIGLSNIKKFHAGSYIFEFPCLESLRIQDCPNMKAFTTGFLSTKVTSMKESRDKEMLDGVMVEFTKLQNLKLVNVGDIEEIWQGMVPARSVSELSELEVDFCGKLTYVISYNVLPRLQNLEKMVVKNCDSVREVFQLHGKFDSLSPMLSRLRELVLTSLPNLMHVINMESVAGMRVFENLQVLQVNGCDCLRTLFLPFAANSLKLREVEISDCQVLEEIHVRERGGETDEKILFTHLSSIIFRNLPKLSTFSLLTFELPSSVSLRVENCPALNSFLSGFHGILNLPAAVDSFFTNLESFDTLEELHIIHQDGVQKIWNDKLLYKSFSELKFLVVENSSKLLNALPYCLLVSLKKLEKITVNSCDTLKLVLDLEEKDFPDKCTELLPQLSELALAYLPEAQLWNKEPSFPVFRKLKSLEIIQCSKLKHLFSLQTAKYLEHLELLKLYGCDAMEEVLVSEKQWMAPVSFPNLKCLILKHMKSLVSFCRQSCPFEWPVLKMVRVKEIPKLEKFSQGSQLTPKLKAVCETYITKYWQGDLNATIKYLHKKNEDEQFLKAMHEGTERNSELHVNNLQGHALVVELSKILKEQVTTQQGERQHISKGKELVQPKMKGE</sequence>
<dbReference type="InterPro" id="IPR032675">
    <property type="entry name" value="LRR_dom_sf"/>
</dbReference>
<dbReference type="FunFam" id="3.40.50.300:FF:001091">
    <property type="entry name" value="Probable disease resistance protein At1g61300"/>
    <property type="match status" value="1"/>
</dbReference>
<evidence type="ECO:0000256" key="4">
    <source>
        <dbReference type="ARBA" id="ARBA00022821"/>
    </source>
</evidence>
<keyword evidence="4" id="KW-0611">Plant defense</keyword>
<feature type="region of interest" description="Disordered" evidence="6">
    <location>
        <begin position="1949"/>
        <end position="1970"/>
    </location>
</feature>
<feature type="compositionally biased region" description="Basic and acidic residues" evidence="6">
    <location>
        <begin position="1952"/>
        <end position="1970"/>
    </location>
</feature>
<dbReference type="SUPFAM" id="SSF52058">
    <property type="entry name" value="L domain-like"/>
    <property type="match status" value="2"/>
</dbReference>
<keyword evidence="2" id="KW-0677">Repeat</keyword>
<feature type="domain" description="Disease resistance protein At4g27190-like leucine-rich repeats" evidence="8">
    <location>
        <begin position="1660"/>
        <end position="1807"/>
    </location>
</feature>
<keyword evidence="3" id="KW-0547">Nucleotide-binding</keyword>
<feature type="domain" description="Disease resistance protein At4g27190-like leucine-rich repeats" evidence="8">
    <location>
        <begin position="1425"/>
        <end position="1572"/>
    </location>
</feature>
<keyword evidence="5" id="KW-0067">ATP-binding</keyword>
<dbReference type="Pfam" id="PF00931">
    <property type="entry name" value="NB-ARC"/>
    <property type="match status" value="1"/>
</dbReference>
<dbReference type="EMBL" id="JARAOO010000004">
    <property type="protein sequence ID" value="KAJ7973516.1"/>
    <property type="molecule type" value="Genomic_DNA"/>
</dbReference>
<dbReference type="Proteomes" id="UP001163823">
    <property type="component" value="Chromosome 4"/>
</dbReference>
<dbReference type="InterPro" id="IPR002182">
    <property type="entry name" value="NB-ARC"/>
</dbReference>
<evidence type="ECO:0000259" key="7">
    <source>
        <dbReference type="Pfam" id="PF00931"/>
    </source>
</evidence>
<dbReference type="InterPro" id="IPR055414">
    <property type="entry name" value="LRR_R13L4/SHOC2-like"/>
</dbReference>
<dbReference type="InterPro" id="IPR042197">
    <property type="entry name" value="Apaf_helical"/>
</dbReference>
<evidence type="ECO:0000256" key="2">
    <source>
        <dbReference type="ARBA" id="ARBA00022737"/>
    </source>
</evidence>
<dbReference type="SUPFAM" id="SSF52540">
    <property type="entry name" value="P-loop containing nucleoside triphosphate hydrolases"/>
    <property type="match status" value="1"/>
</dbReference>
<proteinExistence type="inferred from homology"/>
<evidence type="ECO:0000259" key="8">
    <source>
        <dbReference type="Pfam" id="PF23247"/>
    </source>
</evidence>
<feature type="domain" description="Disease resistance R13L4/SHOC-2-like LRR" evidence="9">
    <location>
        <begin position="545"/>
        <end position="644"/>
    </location>
</feature>
<dbReference type="SUPFAM" id="SSF52047">
    <property type="entry name" value="RNI-like"/>
    <property type="match status" value="2"/>
</dbReference>
<evidence type="ECO:0000259" key="9">
    <source>
        <dbReference type="Pfam" id="PF23598"/>
    </source>
</evidence>
<dbReference type="GO" id="GO:0006952">
    <property type="term" value="P:defense response"/>
    <property type="evidence" value="ECO:0007669"/>
    <property type="project" value="UniProtKB-KW"/>
</dbReference>
<dbReference type="Gene3D" id="3.40.50.300">
    <property type="entry name" value="P-loop containing nucleotide triphosphate hydrolases"/>
    <property type="match status" value="1"/>
</dbReference>
<evidence type="ECO:0000256" key="1">
    <source>
        <dbReference type="ARBA" id="ARBA00008894"/>
    </source>
</evidence>
<feature type="domain" description="Disease resistance protein At4g27190-like leucine-rich repeats" evidence="8">
    <location>
        <begin position="703"/>
        <end position="817"/>
    </location>
</feature>
<dbReference type="GO" id="GO:0043531">
    <property type="term" value="F:ADP binding"/>
    <property type="evidence" value="ECO:0007669"/>
    <property type="project" value="InterPro"/>
</dbReference>
<name>A0AAD7Q2Q0_QUISA</name>
<dbReference type="Pfam" id="PF23598">
    <property type="entry name" value="LRR_14"/>
    <property type="match status" value="1"/>
</dbReference>
<protein>
    <submittedName>
        <fullName evidence="10">Disease resistance protein</fullName>
    </submittedName>
</protein>
<dbReference type="PANTHER" id="PTHR33463:SF198">
    <property type="entry name" value="RPP4C3"/>
    <property type="match status" value="1"/>
</dbReference>
<accession>A0AAD7Q2Q0</accession>
<dbReference type="PRINTS" id="PR00364">
    <property type="entry name" value="DISEASERSIST"/>
</dbReference>